<sequence>MEEPQKKRMFGWGFAYIFLLLTIFLPPLSLITAALLMVPVLVMYVKLGNKQFLAHYTICLAVVYLITSLLLAGSLGALLVSISLFFLPPVIQMGNLYKKSAPARTVLTAGTVTLLAQLLLTLVVTQLFGLNPVGKLKQFMMDSVKTLPVELQNMMGVDPDTLIHMMVLMLPLYMIGFSLFYVVVSHALARRVLVRSGESIPAFKPIKDWMLPKSFVWFYLIALIMEMFVSDTKSMSYTVLLNLLPLLTFLFSIQAISFLFYVAHVMHWNKTLPIVGILLLLLFPPVSFLFSLLGVFDVAFPIRDRIMTRK</sequence>
<name>A0A0U2VV73_9BACL</name>
<keyword evidence="2" id="KW-1185">Reference proteome</keyword>
<dbReference type="KEGG" id="pnp:IJ22_43120"/>
<protein>
    <submittedName>
        <fullName evidence="1">Uncharacterized protein</fullName>
    </submittedName>
</protein>
<dbReference type="PANTHER" id="PTHR41324">
    <property type="entry name" value="MEMBRANE PROTEIN-RELATED"/>
    <property type="match status" value="1"/>
</dbReference>
<dbReference type="PATRIC" id="fig|162209.4.peg.4553"/>
<accession>A0A0U2VV73</accession>
<dbReference type="STRING" id="162209.IJ22_43120"/>
<evidence type="ECO:0000313" key="1">
    <source>
        <dbReference type="EMBL" id="ALS24598.1"/>
    </source>
</evidence>
<evidence type="ECO:0000313" key="2">
    <source>
        <dbReference type="Proteomes" id="UP000061660"/>
    </source>
</evidence>
<dbReference type="AlphaFoldDB" id="A0A0U2VV73"/>
<dbReference type="Proteomes" id="UP000061660">
    <property type="component" value="Chromosome"/>
</dbReference>
<dbReference type="InterPro" id="IPR018710">
    <property type="entry name" value="DUF2232"/>
</dbReference>
<reference evidence="1 2" key="2">
    <citation type="journal article" date="2016" name="Genome Announc.">
        <title>Complete Genome Sequences of Two Interactive Moderate Thermophiles, Paenibacillus napthalenovorans 32O-Y and Paenibacillus sp. 32O-W.</title>
        <authorList>
            <person name="Butler R.R.III."/>
            <person name="Wang J."/>
            <person name="Stark B.C."/>
            <person name="Pombert J.F."/>
        </authorList>
    </citation>
    <scope>NUCLEOTIDE SEQUENCE [LARGE SCALE GENOMIC DNA]</scope>
    <source>
        <strain evidence="1 2">32O-Y</strain>
    </source>
</reference>
<organism evidence="1 2">
    <name type="scientific">Paenibacillus naphthalenovorans</name>
    <dbReference type="NCBI Taxonomy" id="162209"/>
    <lineage>
        <taxon>Bacteria</taxon>
        <taxon>Bacillati</taxon>
        <taxon>Bacillota</taxon>
        <taxon>Bacilli</taxon>
        <taxon>Bacillales</taxon>
        <taxon>Paenibacillaceae</taxon>
        <taxon>Paenibacillus</taxon>
    </lineage>
</organism>
<dbReference type="Pfam" id="PF09991">
    <property type="entry name" value="DUF2232"/>
    <property type="match status" value="1"/>
</dbReference>
<proteinExistence type="predicted"/>
<dbReference type="RefSeq" id="WP_062410211.1">
    <property type="nucleotide sequence ID" value="NZ_BJCS01000021.1"/>
</dbReference>
<dbReference type="EMBL" id="CP013652">
    <property type="protein sequence ID" value="ALS24598.1"/>
    <property type="molecule type" value="Genomic_DNA"/>
</dbReference>
<gene>
    <name evidence="1" type="ORF">IJ22_43120</name>
</gene>
<dbReference type="PANTHER" id="PTHR41324:SF1">
    <property type="entry name" value="DUF2232 DOMAIN-CONTAINING PROTEIN"/>
    <property type="match status" value="1"/>
</dbReference>
<reference evidence="2" key="1">
    <citation type="submission" date="2015-12" db="EMBL/GenBank/DDBJ databases">
        <title>Complete genome sequences of two moderately thermophilic Paenibacillus species.</title>
        <authorList>
            <person name="Butler R.III."/>
            <person name="Wang J."/>
            <person name="Stark B.C."/>
            <person name="Pombert J.-F."/>
        </authorList>
    </citation>
    <scope>NUCLEOTIDE SEQUENCE [LARGE SCALE GENOMIC DNA]</scope>
    <source>
        <strain evidence="2">32O-Y</strain>
    </source>
</reference>